<dbReference type="AlphaFoldDB" id="A0A1S3FUM0"/>
<protein>
    <submittedName>
        <fullName evidence="4">Apolipoprotein L2-like</fullName>
    </submittedName>
</protein>
<evidence type="ECO:0000256" key="2">
    <source>
        <dbReference type="SAM" id="Coils"/>
    </source>
</evidence>
<dbReference type="GeneID" id="105992013"/>
<dbReference type="PANTHER" id="PTHR14096">
    <property type="entry name" value="APOLIPOPROTEIN L"/>
    <property type="match status" value="1"/>
</dbReference>
<dbReference type="Proteomes" id="UP000081671">
    <property type="component" value="Unplaced"/>
</dbReference>
<dbReference type="KEGG" id="dord:105992013"/>
<organism evidence="3 4">
    <name type="scientific">Dipodomys ordii</name>
    <name type="common">Ord's kangaroo rat</name>
    <dbReference type="NCBI Taxonomy" id="10020"/>
    <lineage>
        <taxon>Eukaryota</taxon>
        <taxon>Metazoa</taxon>
        <taxon>Chordata</taxon>
        <taxon>Craniata</taxon>
        <taxon>Vertebrata</taxon>
        <taxon>Euteleostomi</taxon>
        <taxon>Mammalia</taxon>
        <taxon>Eutheria</taxon>
        <taxon>Euarchontoglires</taxon>
        <taxon>Glires</taxon>
        <taxon>Rodentia</taxon>
        <taxon>Castorimorpha</taxon>
        <taxon>Heteromyidae</taxon>
        <taxon>Dipodomyinae</taxon>
        <taxon>Dipodomys</taxon>
    </lineage>
</organism>
<dbReference type="Pfam" id="PF05461">
    <property type="entry name" value="ApoL"/>
    <property type="match status" value="1"/>
</dbReference>
<dbReference type="GO" id="GO:0006869">
    <property type="term" value="P:lipid transport"/>
    <property type="evidence" value="ECO:0007669"/>
    <property type="project" value="InterPro"/>
</dbReference>
<dbReference type="InParanoid" id="A0A1S3FUM0"/>
<comment type="similarity">
    <text evidence="1">Belongs to the apolipoprotein L family.</text>
</comment>
<dbReference type="FunCoup" id="A0A1S3FUM0">
    <property type="interactions" value="37"/>
</dbReference>
<dbReference type="PANTHER" id="PTHR14096:SF27">
    <property type="entry name" value="APOLIPOPROTEIN L2"/>
    <property type="match status" value="1"/>
</dbReference>
<dbReference type="GO" id="GO:0008289">
    <property type="term" value="F:lipid binding"/>
    <property type="evidence" value="ECO:0007669"/>
    <property type="project" value="InterPro"/>
</dbReference>
<dbReference type="GO" id="GO:0005576">
    <property type="term" value="C:extracellular region"/>
    <property type="evidence" value="ECO:0007669"/>
    <property type="project" value="InterPro"/>
</dbReference>
<feature type="coiled-coil region" evidence="2">
    <location>
        <begin position="319"/>
        <end position="353"/>
    </location>
</feature>
<dbReference type="GO" id="GO:0042157">
    <property type="term" value="P:lipoprotein metabolic process"/>
    <property type="evidence" value="ECO:0007669"/>
    <property type="project" value="InterPro"/>
</dbReference>
<accession>A0A1S3FUM0</accession>
<keyword evidence="2" id="KW-0175">Coiled coil</keyword>
<reference evidence="4" key="1">
    <citation type="submission" date="2025-08" db="UniProtKB">
        <authorList>
            <consortium name="RefSeq"/>
        </authorList>
    </citation>
    <scope>IDENTIFICATION</scope>
    <source>
        <tissue evidence="4">Kidney</tissue>
    </source>
</reference>
<evidence type="ECO:0000256" key="1">
    <source>
        <dbReference type="ARBA" id="ARBA00010090"/>
    </source>
</evidence>
<evidence type="ECO:0000313" key="3">
    <source>
        <dbReference type="Proteomes" id="UP000081671"/>
    </source>
</evidence>
<evidence type="ECO:0000313" key="4">
    <source>
        <dbReference type="RefSeq" id="XP_012880263.1"/>
    </source>
</evidence>
<dbReference type="OrthoDB" id="6363454at2759"/>
<feature type="coiled-coil region" evidence="2">
    <location>
        <begin position="64"/>
        <end position="128"/>
    </location>
</feature>
<dbReference type="RefSeq" id="XP_012880263.1">
    <property type="nucleotide sequence ID" value="XM_013024809.1"/>
</dbReference>
<keyword evidence="3" id="KW-1185">Reference proteome</keyword>
<sequence>MDQKTLVKIHYGAADMLGAFSVALHENQTFTELVIEYLQDTVSREELQLLLMDDDAWEAVVTKAKLSREEADELRATLKMLTEDVEEEDELQDLQDRKRFLDEFPRVKEELEERIKKLRALADKVDKVHRDCTISHVVAGSTGVVSGVLTILGLALAPVTAGVSLVLSATGMGLGTAATVTSVATSLVDTSTKRSAEAEASSLLSTKMDMEKVSNDVLAEVKPRVISITKKCFQDLPRLQKNIEAIRLAKANPRLAASAKRLMTAGTISARNTRKVQKAFGGTALAMTKGARIMGAATAGIFLLMDVVNLVNESTHLHLGAKTESAEELRRQALELEKKLEELMQVHESLLSDVSW</sequence>
<dbReference type="InterPro" id="IPR008405">
    <property type="entry name" value="ApoL"/>
</dbReference>
<dbReference type="GO" id="GO:0016020">
    <property type="term" value="C:membrane"/>
    <property type="evidence" value="ECO:0007669"/>
    <property type="project" value="TreeGrafter"/>
</dbReference>
<gene>
    <name evidence="4" type="primary">LOC105992013</name>
</gene>
<name>A0A1S3FUM0_DIPOR</name>
<proteinExistence type="inferred from homology"/>